<evidence type="ECO:0000256" key="4">
    <source>
        <dbReference type="ARBA" id="ARBA00026139"/>
    </source>
</evidence>
<dbReference type="GO" id="GO:0003887">
    <property type="term" value="F:DNA-directed DNA polymerase activity"/>
    <property type="evidence" value="ECO:0007669"/>
    <property type="project" value="UniProtKB-KW"/>
</dbReference>
<dbReference type="EMBL" id="CAKKLH010000281">
    <property type="protein sequence ID" value="CAH0107976.1"/>
    <property type="molecule type" value="Genomic_DNA"/>
</dbReference>
<keyword evidence="9" id="KW-1185">Reference proteome</keyword>
<dbReference type="AlphaFoldDB" id="A0A8J2S224"/>
<dbReference type="Proteomes" id="UP000789390">
    <property type="component" value="Unassembled WGS sequence"/>
</dbReference>
<dbReference type="GO" id="GO:0006264">
    <property type="term" value="P:mitochondrial DNA replication"/>
    <property type="evidence" value="ECO:0007669"/>
    <property type="project" value="TreeGrafter"/>
</dbReference>
<dbReference type="Pfam" id="PF03121">
    <property type="entry name" value="Herpes_UL52"/>
    <property type="match status" value="1"/>
</dbReference>
<evidence type="ECO:0000256" key="5">
    <source>
        <dbReference type="ARBA" id="ARBA00044677"/>
    </source>
</evidence>
<evidence type="ECO:0000313" key="9">
    <source>
        <dbReference type="Proteomes" id="UP000789390"/>
    </source>
</evidence>
<dbReference type="InterPro" id="IPR044917">
    <property type="entry name" value="PRIMPOL"/>
</dbReference>
<keyword evidence="3" id="KW-0808">Transferase</keyword>
<dbReference type="GO" id="GO:0009411">
    <property type="term" value="P:response to UV"/>
    <property type="evidence" value="ECO:0007669"/>
    <property type="project" value="TreeGrafter"/>
</dbReference>
<dbReference type="GO" id="GO:0005634">
    <property type="term" value="C:nucleus"/>
    <property type="evidence" value="ECO:0007669"/>
    <property type="project" value="TreeGrafter"/>
</dbReference>
<evidence type="ECO:0000256" key="7">
    <source>
        <dbReference type="ARBA" id="ARBA00047303"/>
    </source>
</evidence>
<proteinExistence type="inferred from homology"/>
<evidence type="ECO:0000313" key="8">
    <source>
        <dbReference type="EMBL" id="CAH0107976.1"/>
    </source>
</evidence>
<dbReference type="EC" id="2.7.7.102" evidence="6"/>
<dbReference type="GO" id="GO:0031297">
    <property type="term" value="P:replication fork processing"/>
    <property type="evidence" value="ECO:0007669"/>
    <property type="project" value="TreeGrafter"/>
</dbReference>
<dbReference type="PANTHER" id="PTHR31399:SF0">
    <property type="entry name" value="DNA-DIRECTED PRIMASE_POLYMERASE PROTEIN"/>
    <property type="match status" value="1"/>
</dbReference>
<dbReference type="GO" id="GO:0003682">
    <property type="term" value="F:chromatin binding"/>
    <property type="evidence" value="ECO:0007669"/>
    <property type="project" value="TreeGrafter"/>
</dbReference>
<name>A0A8J2S224_9CRUS</name>
<evidence type="ECO:0000256" key="6">
    <source>
        <dbReference type="ARBA" id="ARBA00044768"/>
    </source>
</evidence>
<comment type="similarity">
    <text evidence="1">Belongs to the eukaryotic-type primase small subunit family.</text>
</comment>
<organism evidence="8 9">
    <name type="scientific">Daphnia galeata</name>
    <dbReference type="NCBI Taxonomy" id="27404"/>
    <lineage>
        <taxon>Eukaryota</taxon>
        <taxon>Metazoa</taxon>
        <taxon>Ecdysozoa</taxon>
        <taxon>Arthropoda</taxon>
        <taxon>Crustacea</taxon>
        <taxon>Branchiopoda</taxon>
        <taxon>Diplostraca</taxon>
        <taxon>Cladocera</taxon>
        <taxon>Anomopoda</taxon>
        <taxon>Daphniidae</taxon>
        <taxon>Daphnia</taxon>
    </lineage>
</organism>
<evidence type="ECO:0000256" key="2">
    <source>
        <dbReference type="ARBA" id="ARBA00012417"/>
    </source>
</evidence>
<comment type="caution">
    <text evidence="8">The sequence shown here is derived from an EMBL/GenBank/DDBJ whole genome shotgun (WGS) entry which is preliminary data.</text>
</comment>
<evidence type="ECO:0000256" key="1">
    <source>
        <dbReference type="ARBA" id="ARBA00009762"/>
    </source>
</evidence>
<sequence length="451" mass="51854">MSTNFPVNTFYSHKKTKRLLELEVKLEQGVSESKKRPLPPVLSSSLLGHSTDWKIFHKQAEALNYAKERGSGLMTFAFEEQIPGNEGRRKYVVTHPTNMWKNHICRPPDKRCSYEVIPMETQCKLYFDLEFNKLVNPSSDGNKMVDTLLAASFWAFEDIYQIKVTKCDVLVLDASTATKFSQHLIYQCSEVAFEDNSHVGNFVKYLMTEVKECRVPKVSVDEQRNLFVKNEKGESVSFCDSSVYTKNRNFRLFLASKFEKKVPLIVEVESNNYLPNRICYKNEDWPTAEAAFFASSLITYFGSSNQSKKRLLTFDRNKREEVTLSVDCSKHRTPFENKDPSLNGYSSSPWIEIDRFIAGLVAPAGTIRQWVYFENTETIVYHIHGNRFCSNIGREHKSNHIKYVVNIPNATYFQSCFDPDCAKSRPLPQPIPPAHLPWVNLLADSPPYDPV</sequence>
<dbReference type="EC" id="2.7.7.7" evidence="2"/>
<gene>
    <name evidence="8" type="ORF">DGAL_LOCUS11322</name>
</gene>
<keyword evidence="3" id="KW-0548">Nucleotidyltransferase</keyword>
<reference evidence="8" key="1">
    <citation type="submission" date="2021-11" db="EMBL/GenBank/DDBJ databases">
        <authorList>
            <person name="Schell T."/>
        </authorList>
    </citation>
    <scope>NUCLEOTIDE SEQUENCE</scope>
    <source>
        <strain evidence="8">M5</strain>
    </source>
</reference>
<dbReference type="OrthoDB" id="5988181at2759"/>
<protein>
    <recommendedName>
        <fullName evidence="4">DNA-directed primase/polymerase protein</fullName>
        <ecNumber evidence="6">2.7.7.102</ecNumber>
        <ecNumber evidence="2">2.7.7.7</ecNumber>
    </recommendedName>
</protein>
<evidence type="ECO:0000256" key="3">
    <source>
        <dbReference type="ARBA" id="ARBA00022932"/>
    </source>
</evidence>
<comment type="catalytic activity">
    <reaction evidence="5">
        <text>ssDNA + n NTP = ssDNA/pppN(pN)n-1 hybrid + (n-1) diphosphate.</text>
        <dbReference type="EC" id="2.7.7.102"/>
    </reaction>
</comment>
<comment type="catalytic activity">
    <reaction evidence="7">
        <text>DNA(n) + a 2'-deoxyribonucleoside 5'-triphosphate = DNA(n+1) + diphosphate</text>
        <dbReference type="Rhea" id="RHEA:22508"/>
        <dbReference type="Rhea" id="RHEA-COMP:17339"/>
        <dbReference type="Rhea" id="RHEA-COMP:17340"/>
        <dbReference type="ChEBI" id="CHEBI:33019"/>
        <dbReference type="ChEBI" id="CHEBI:61560"/>
        <dbReference type="ChEBI" id="CHEBI:173112"/>
        <dbReference type="EC" id="2.7.7.7"/>
    </reaction>
    <physiologicalReaction direction="left-to-right" evidence="7">
        <dbReference type="Rhea" id="RHEA:22509"/>
    </physiologicalReaction>
</comment>
<dbReference type="PANTHER" id="PTHR31399">
    <property type="entry name" value="DNA-DIRECTED PRIMASE / POLYMERASE PROTEIN"/>
    <property type="match status" value="1"/>
</dbReference>
<dbReference type="GO" id="GO:0005759">
    <property type="term" value="C:mitochondrial matrix"/>
    <property type="evidence" value="ECO:0007669"/>
    <property type="project" value="TreeGrafter"/>
</dbReference>
<keyword evidence="3" id="KW-0239">DNA-directed DNA polymerase</keyword>
<accession>A0A8J2S224</accession>
<dbReference type="GO" id="GO:0042276">
    <property type="term" value="P:error-prone translesion synthesis"/>
    <property type="evidence" value="ECO:0007669"/>
    <property type="project" value="InterPro"/>
</dbReference>